<comment type="caution">
    <text evidence="2">The sequence shown here is derived from an EMBL/GenBank/DDBJ whole genome shotgun (WGS) entry which is preliminary data.</text>
</comment>
<dbReference type="RefSeq" id="WP_172274446.1">
    <property type="nucleotide sequence ID" value="NZ_CASGMU010000016.1"/>
</dbReference>
<dbReference type="NCBIfam" id="TIGR01764">
    <property type="entry name" value="excise"/>
    <property type="match status" value="1"/>
</dbReference>
<evidence type="ECO:0000313" key="2">
    <source>
        <dbReference type="EMBL" id="NPD91595.1"/>
    </source>
</evidence>
<dbReference type="InterPro" id="IPR010093">
    <property type="entry name" value="SinI_DNA-bd"/>
</dbReference>
<name>A0ABX2AKG7_9BACT</name>
<protein>
    <submittedName>
        <fullName evidence="2">Helix-turn-helix domain-containing protein</fullName>
    </submittedName>
</protein>
<dbReference type="Pfam" id="PF12728">
    <property type="entry name" value="HTH_17"/>
    <property type="match status" value="1"/>
</dbReference>
<dbReference type="InterPro" id="IPR041657">
    <property type="entry name" value="HTH_17"/>
</dbReference>
<feature type="domain" description="Helix-turn-helix" evidence="1">
    <location>
        <begin position="10"/>
        <end position="56"/>
    </location>
</feature>
<gene>
    <name evidence="2" type="ORF">HPS56_04365</name>
</gene>
<dbReference type="SUPFAM" id="SSF46955">
    <property type="entry name" value="Putative DNA-binding domain"/>
    <property type="match status" value="1"/>
</dbReference>
<dbReference type="InterPro" id="IPR009061">
    <property type="entry name" value="DNA-bd_dom_put_sf"/>
</dbReference>
<proteinExistence type="predicted"/>
<keyword evidence="3" id="KW-1185">Reference proteome</keyword>
<evidence type="ECO:0000259" key="1">
    <source>
        <dbReference type="Pfam" id="PF12728"/>
    </source>
</evidence>
<accession>A0ABX2AKG7</accession>
<dbReference type="EMBL" id="JABKKF010000003">
    <property type="protein sequence ID" value="NPD91595.1"/>
    <property type="molecule type" value="Genomic_DNA"/>
</dbReference>
<evidence type="ECO:0000313" key="3">
    <source>
        <dbReference type="Proteomes" id="UP000714420"/>
    </source>
</evidence>
<organism evidence="2 3">
    <name type="scientific">Xylanibacter muris</name>
    <dbReference type="NCBI Taxonomy" id="2736290"/>
    <lineage>
        <taxon>Bacteria</taxon>
        <taxon>Pseudomonadati</taxon>
        <taxon>Bacteroidota</taxon>
        <taxon>Bacteroidia</taxon>
        <taxon>Bacteroidales</taxon>
        <taxon>Prevotellaceae</taxon>
        <taxon>Xylanibacter</taxon>
    </lineage>
</organism>
<reference evidence="2 3" key="1">
    <citation type="submission" date="2020-05" db="EMBL/GenBank/DDBJ databases">
        <title>Distinct polysaccharide utilization as determinants for interspecies competition between intestinal Prevotella spp.</title>
        <authorList>
            <person name="Galvez E.J.C."/>
            <person name="Iljazovic A."/>
            <person name="Strowig T."/>
        </authorList>
    </citation>
    <scope>NUCLEOTIDE SEQUENCE [LARGE SCALE GENOMIC DNA]</scope>
    <source>
        <strain evidence="2 3">PMUR</strain>
    </source>
</reference>
<sequence length="82" mass="9561">MEEKKQLIPTAEAAAFLGIKVSYLHKLMMRRVIPYYKPNGKLCFFDKAELEAWMKNVRIASQTELDRQAQAYIVNREKGGKR</sequence>
<dbReference type="Proteomes" id="UP000714420">
    <property type="component" value="Unassembled WGS sequence"/>
</dbReference>